<evidence type="ECO:0000313" key="3">
    <source>
        <dbReference type="EMBL" id="BCJ85604.1"/>
    </source>
</evidence>
<dbReference type="InterPro" id="IPR050266">
    <property type="entry name" value="AB_hydrolase_sf"/>
</dbReference>
<evidence type="ECO:0000259" key="2">
    <source>
        <dbReference type="Pfam" id="PF12697"/>
    </source>
</evidence>
<dbReference type="GO" id="GO:0004601">
    <property type="term" value="F:peroxidase activity"/>
    <property type="evidence" value="ECO:0007669"/>
    <property type="project" value="UniProtKB-KW"/>
</dbReference>
<dbReference type="AlphaFoldDB" id="A0A7I8D648"/>
<dbReference type="Proteomes" id="UP000593802">
    <property type="component" value="Chromosome"/>
</dbReference>
<dbReference type="PANTHER" id="PTHR43798">
    <property type="entry name" value="MONOACYLGLYCEROL LIPASE"/>
    <property type="match status" value="1"/>
</dbReference>
<dbReference type="Gene3D" id="3.40.50.1820">
    <property type="entry name" value="alpha/beta hydrolase"/>
    <property type="match status" value="1"/>
</dbReference>
<dbReference type="SUPFAM" id="SSF53474">
    <property type="entry name" value="alpha/beta-Hydrolases"/>
    <property type="match status" value="1"/>
</dbReference>
<keyword evidence="3" id="KW-0575">Peroxidase</keyword>
<dbReference type="Pfam" id="PF12697">
    <property type="entry name" value="Abhydrolase_6"/>
    <property type="match status" value="1"/>
</dbReference>
<dbReference type="PANTHER" id="PTHR43798:SF31">
    <property type="entry name" value="AB HYDROLASE SUPERFAMILY PROTEIN YCLE"/>
    <property type="match status" value="1"/>
</dbReference>
<name>A0A7I8D648_9BACL</name>
<reference evidence="3 4" key="1">
    <citation type="submission" date="2020-08" db="EMBL/GenBank/DDBJ databases">
        <title>Complete Genome Sequence of Effusibacillus dendaii Strain skT53, Isolated from Farmland soil.</title>
        <authorList>
            <person name="Konishi T."/>
            <person name="Kawasaki H."/>
        </authorList>
    </citation>
    <scope>NUCLEOTIDE SEQUENCE [LARGE SCALE GENOMIC DNA]</scope>
    <source>
        <strain evidence="4">skT53</strain>
    </source>
</reference>
<keyword evidence="3" id="KW-0560">Oxidoreductase</keyword>
<accession>A0A7I8D648</accession>
<dbReference type="GO" id="GO:0016787">
    <property type="term" value="F:hydrolase activity"/>
    <property type="evidence" value="ECO:0007669"/>
    <property type="project" value="UniProtKB-KW"/>
</dbReference>
<dbReference type="GO" id="GO:0016020">
    <property type="term" value="C:membrane"/>
    <property type="evidence" value="ECO:0007669"/>
    <property type="project" value="TreeGrafter"/>
</dbReference>
<keyword evidence="1" id="KW-0378">Hydrolase</keyword>
<dbReference type="EMBL" id="AP023366">
    <property type="protein sequence ID" value="BCJ85604.1"/>
    <property type="molecule type" value="Genomic_DNA"/>
</dbReference>
<protein>
    <submittedName>
        <fullName evidence="3">Non-heme bromoperoxidase BpoC</fullName>
    </submittedName>
</protein>
<dbReference type="PRINTS" id="PR00111">
    <property type="entry name" value="ABHYDROLASE"/>
</dbReference>
<dbReference type="RefSeq" id="WP_200759705.1">
    <property type="nucleotide sequence ID" value="NZ_AP023366.1"/>
</dbReference>
<dbReference type="InterPro" id="IPR000073">
    <property type="entry name" value="AB_hydrolase_1"/>
</dbReference>
<dbReference type="KEGG" id="eff:skT53_05890"/>
<proteinExistence type="predicted"/>
<feature type="domain" description="AB hydrolase-1" evidence="2">
    <location>
        <begin position="22"/>
        <end position="246"/>
    </location>
</feature>
<keyword evidence="4" id="KW-1185">Reference proteome</keyword>
<evidence type="ECO:0000256" key="1">
    <source>
        <dbReference type="ARBA" id="ARBA00022801"/>
    </source>
</evidence>
<dbReference type="InterPro" id="IPR029058">
    <property type="entry name" value="AB_hydrolase_fold"/>
</dbReference>
<sequence length="255" mass="28804">MNFTTSTGIVLHYKRQGKGEPLVFIHGLASNLQSWNYQFQHFCRSFDTLAYDCRGHGASTIPEVLSMQDHANDAFEICSLFEQPVTVVGISMGGYIVQNLMIQHPEIVKRAVLIATKSHGKGAATSKAADTQEKTDPLEARFRFSREFLYGPDTTDEQIHQYIKLEEQIPPEQFLLVNHAITEFDYRPLLNKFNKPVLIIHGDHDHLIQPEYGKELADIIPNAQFVSIPNGGHAVMIDKPQEVNRAIETFLAETK</sequence>
<organism evidence="3 4">
    <name type="scientific">Effusibacillus dendaii</name>
    <dbReference type="NCBI Taxonomy" id="2743772"/>
    <lineage>
        <taxon>Bacteria</taxon>
        <taxon>Bacillati</taxon>
        <taxon>Bacillota</taxon>
        <taxon>Bacilli</taxon>
        <taxon>Bacillales</taxon>
        <taxon>Alicyclobacillaceae</taxon>
        <taxon>Effusibacillus</taxon>
    </lineage>
</organism>
<gene>
    <name evidence="3" type="ORF">skT53_05890</name>
</gene>
<evidence type="ECO:0000313" key="4">
    <source>
        <dbReference type="Proteomes" id="UP000593802"/>
    </source>
</evidence>